<sequence>MKCKMFILNFALILCIGVNLSNSDDGVEREERFLSNKAPPHIVFIMADDLGWNDVSYNDPVHQIPTPNIDALGLNGIILNRHYSTHMCTPSRAALMTGEYPIHNGMHHWVIDADEPWALPIDRKIMPQYFKAAGYETYMVGKWHLGFHKTEYTPLERGFDHHYGYWGPYIDYWTKTMIKLDRPYNRGLDFRQDFNLIRDTNDSYATYMFSDAAVSYIEQHDRRRPMLMVVNHLAPHTANEDDPMQAPQDQIDKFSHISDPKRRIMAAMTSIMDEGIGNVVTALKKQKMLDNSIIVFISDNGAPTIGLHSNLGSNYPLRGQKNSPWEGGTRTPAVIYSPLIQKSRRVSYDLFHITDWLPTLLSAAGISIDRLSKRKIDGINQWPSLTYGVPGRRREALLNINPIEGWSGLIKDDWKLVNKSNQPKTDIWLSKLNYESQFPDDVSYAEYVVSSDTNVAIGNHLRESQIVDMLKHNRVNCEVPPNKQTNRYHCDLSKKSYCLFNIRRDPCEFYDISDKYPKQLSRMFSTLNQFSNSMVPSLYKPTDPNCNPLYYNDTWGFNDVSFRDSVHQIPTPNIDALGLNGVILNRHYSMHMCTPSRAALMTEYTPLKRGFDHHYGYYGATIDYYSKEFSVLRIPSNGFDFRNEWNIENDNETYVTELLTESAVKYIKSHDKENPMFMVVNHLAPHSADIYGLLQAPQQEIDKFNFIPNLRRRTYAAMVSLLDKSIGNVITALNENGLLKNSVVVFLSDNGGTPRGGTSNSASNFPLRGLKGFPWEGSVRTPAFIWSPLIKSPKRVSNDLFHISDWFPTLLNIARIDSTPIKNKIDGVNQWPSISEGLPTTRKELLVNIDTQIPFKAIIRDDWKLVVQESQQFDGWLSTANKHTGLDEESYFEKVIQSEAYIAIDGSLSQNEVFRLTEESRLHCREPTEYDDICDPIIDKCLFNIQDDPCERFNLAADFPMLVRELEESLEIYEQEMLPSINQPSDLNADPALHKYTWTYWNSQNDNKTLKPNFTKIYLVVNMISWRLGLLLSIFINFINVSKQLNSKPNIIIIVADDLGWNDVSYHDPVHQIPTPNIDALGINGLILNRHYSMQMCTPSRSALMTGKYPINIGMQHFVIVQDEPWGLPLDQKLMPEYFKEAGYRTYMVGKWHLGFHKKDFTPLQRGFDHHYGYWGSNIDYWNKFKTVSPNSPGLDFRNDSTLIYDDTKYATESFTDITMKFIDNHDKSKPMFLVVNHLAPHTANVDDPLQAPEDEIAKFSFITDKSRRKHVAMVSLLDKSVGKIVSSLHDNGMLQDSIIVFLSDNGAPTESPKEMHPGSNYPLRGTKNTPWEGGVRVPAVIWSPRFSNHTSKVHNGLFHISDWLPTLLKASDIQFDENKFDGINQWTNLINNSDNSQIRTELLINIDPIDNWSSIIMDEFKLLYKSVRDQNDGWLNEPNVETNLTQDTYLETLIRSDIHRILKSNLTKDDILKIVQSAVVKCPKSHDMTKNCNETKNVCLFNINEDPCEFYDISSENQEKVQILLEKLKQYERTMKNPLNQPRDPASDPINHNLTWISWNDRYNI</sequence>
<reference evidence="10" key="2">
    <citation type="submission" date="2018-07" db="EMBL/GenBank/DDBJ databases">
        <authorList>
            <person name="Quirk P.G."/>
            <person name="Krulwich T.A."/>
        </authorList>
    </citation>
    <scope>NUCLEOTIDE SEQUENCE</scope>
</reference>
<dbReference type="Gene3D" id="3.40.720.10">
    <property type="entry name" value="Alkaline Phosphatase, subunit A"/>
    <property type="match status" value="3"/>
</dbReference>
<dbReference type="CDD" id="cd16029">
    <property type="entry name" value="4-S"/>
    <property type="match status" value="3"/>
</dbReference>
<organism evidence="10">
    <name type="scientific">Culicoides sonorensis</name>
    <name type="common">Biting midge</name>
    <dbReference type="NCBI Taxonomy" id="179676"/>
    <lineage>
        <taxon>Eukaryota</taxon>
        <taxon>Metazoa</taxon>
        <taxon>Ecdysozoa</taxon>
        <taxon>Arthropoda</taxon>
        <taxon>Hexapoda</taxon>
        <taxon>Insecta</taxon>
        <taxon>Pterygota</taxon>
        <taxon>Neoptera</taxon>
        <taxon>Endopterygota</taxon>
        <taxon>Diptera</taxon>
        <taxon>Nematocera</taxon>
        <taxon>Chironomoidea</taxon>
        <taxon>Ceratopogonidae</taxon>
        <taxon>Ceratopogoninae</taxon>
        <taxon>Culicoides</taxon>
        <taxon>Monoculicoides</taxon>
    </lineage>
</organism>
<evidence type="ECO:0000313" key="9">
    <source>
        <dbReference type="EMBL" id="SSW97469.1"/>
    </source>
</evidence>
<dbReference type="GO" id="GO:0008484">
    <property type="term" value="F:sulfuric ester hydrolase activity"/>
    <property type="evidence" value="ECO:0007669"/>
    <property type="project" value="InterPro"/>
</dbReference>
<evidence type="ECO:0000313" key="10">
    <source>
        <dbReference type="EMBL" id="SSX17855.1"/>
    </source>
</evidence>
<dbReference type="InterPro" id="IPR000917">
    <property type="entry name" value="Sulfatase_N"/>
</dbReference>
<evidence type="ECO:0000256" key="6">
    <source>
        <dbReference type="ARBA" id="ARBA00023180"/>
    </source>
</evidence>
<protein>
    <submittedName>
        <fullName evidence="10">CSON003706 protein</fullName>
    </submittedName>
</protein>
<evidence type="ECO:0000256" key="4">
    <source>
        <dbReference type="ARBA" id="ARBA00022801"/>
    </source>
</evidence>
<evidence type="ECO:0000256" key="3">
    <source>
        <dbReference type="ARBA" id="ARBA00022723"/>
    </source>
</evidence>
<dbReference type="PANTHER" id="PTHR10342:SF264">
    <property type="entry name" value="MIP05773P-RELATED"/>
    <property type="match status" value="1"/>
</dbReference>
<proteinExistence type="inferred from homology"/>
<feature type="domain" description="Sulfatase N-terminal" evidence="8">
    <location>
        <begin position="1049"/>
        <end position="1373"/>
    </location>
</feature>
<dbReference type="SUPFAM" id="SSF53649">
    <property type="entry name" value="Alkaline phosphatase-like"/>
    <property type="match status" value="3"/>
</dbReference>
<keyword evidence="3" id="KW-0479">Metal-binding</keyword>
<dbReference type="VEuPathDB" id="VectorBase:CSON003706"/>
<dbReference type="EMBL" id="UFQS01000016">
    <property type="protein sequence ID" value="SSW97469.1"/>
    <property type="molecule type" value="Genomic_DNA"/>
</dbReference>
<name>A0A336LJN2_CULSO</name>
<feature type="signal peptide" evidence="7">
    <location>
        <begin position="1"/>
        <end position="23"/>
    </location>
</feature>
<evidence type="ECO:0000256" key="5">
    <source>
        <dbReference type="ARBA" id="ARBA00022837"/>
    </source>
</evidence>
<reference evidence="9" key="1">
    <citation type="submission" date="2018-04" db="EMBL/GenBank/DDBJ databases">
        <authorList>
            <person name="Go L.Y."/>
            <person name="Mitchell J.A."/>
        </authorList>
    </citation>
    <scope>NUCLEOTIDE SEQUENCE</scope>
    <source>
        <tissue evidence="9">Whole organism</tissue>
    </source>
</reference>
<dbReference type="InterPro" id="IPR024607">
    <property type="entry name" value="Sulfatase_CS"/>
</dbReference>
<dbReference type="GO" id="GO:0046872">
    <property type="term" value="F:metal ion binding"/>
    <property type="evidence" value="ECO:0007669"/>
    <property type="project" value="UniProtKB-KW"/>
</dbReference>
<keyword evidence="6" id="KW-0325">Glycoprotein</keyword>
<keyword evidence="7" id="KW-0732">Signal</keyword>
<gene>
    <name evidence="10" type="primary">CSON003706</name>
</gene>
<keyword evidence="5" id="KW-0106">Calcium</keyword>
<dbReference type="Pfam" id="PF00884">
    <property type="entry name" value="Sulfatase"/>
    <property type="match status" value="3"/>
</dbReference>
<evidence type="ECO:0000259" key="8">
    <source>
        <dbReference type="Pfam" id="PF00884"/>
    </source>
</evidence>
<feature type="chain" id="PRO_5036062261" evidence="7">
    <location>
        <begin position="24"/>
        <end position="1566"/>
    </location>
</feature>
<comment type="similarity">
    <text evidence="2">Belongs to the sulfatase family.</text>
</comment>
<feature type="domain" description="Sulfatase N-terminal" evidence="8">
    <location>
        <begin position="40"/>
        <end position="366"/>
    </location>
</feature>
<keyword evidence="4" id="KW-0378">Hydrolase</keyword>
<dbReference type="EMBL" id="UFQT01000016">
    <property type="protein sequence ID" value="SSX17855.1"/>
    <property type="molecule type" value="Genomic_DNA"/>
</dbReference>
<comment type="cofactor">
    <cofactor evidence="1">
        <name>Ca(2+)</name>
        <dbReference type="ChEBI" id="CHEBI:29108"/>
    </cofactor>
</comment>
<evidence type="ECO:0000256" key="1">
    <source>
        <dbReference type="ARBA" id="ARBA00001913"/>
    </source>
</evidence>
<accession>A0A336LJN2</accession>
<dbReference type="InterPro" id="IPR047115">
    <property type="entry name" value="ARSB"/>
</dbReference>
<evidence type="ECO:0000256" key="7">
    <source>
        <dbReference type="SAM" id="SignalP"/>
    </source>
</evidence>
<feature type="domain" description="Sulfatase N-terminal" evidence="8">
    <location>
        <begin position="608"/>
        <end position="814"/>
    </location>
</feature>
<dbReference type="PROSITE" id="PS00149">
    <property type="entry name" value="SULFATASE_2"/>
    <property type="match status" value="2"/>
</dbReference>
<dbReference type="Gene3D" id="3.30.1120.10">
    <property type="match status" value="2"/>
</dbReference>
<dbReference type="InterPro" id="IPR017850">
    <property type="entry name" value="Alkaline_phosphatase_core_sf"/>
</dbReference>
<dbReference type="PANTHER" id="PTHR10342">
    <property type="entry name" value="ARYLSULFATASE"/>
    <property type="match status" value="1"/>
</dbReference>
<evidence type="ECO:0000256" key="2">
    <source>
        <dbReference type="ARBA" id="ARBA00008779"/>
    </source>
</evidence>